<evidence type="ECO:0000259" key="19">
    <source>
        <dbReference type="PROSITE" id="PS50975"/>
    </source>
</evidence>
<proteinExistence type="inferred from homology"/>
<dbReference type="GO" id="GO:0006189">
    <property type="term" value="P:'de novo' IMP biosynthetic process"/>
    <property type="evidence" value="ECO:0007669"/>
    <property type="project" value="UniProtKB-UniRule"/>
</dbReference>
<dbReference type="FunFam" id="3.90.600.10:FF:000001">
    <property type="entry name" value="Trifunctional purine biosynthetic protein adenosine-3"/>
    <property type="match status" value="1"/>
</dbReference>
<sequence length="424" mass="45518">MKLLVVGSGGREHALAWKLAQAQRVQLVYVAPGNGGTAQDERLANVDITDIHELADFAEREQIALTVVGPEAPLAAGIVNVFRQRGLKVFGPSKEAAQLESSKDFAKAFMKRHNIPTAAYETFSDATAAHAYVDQNGAPIVIKADGLAAGKGVVVAMSLEEAHQAIDMMLADNKLGDAGARVVIEEFLAGEEASFIVMVDGKHVLALASSQDHKRLQDADQGPNTGGMGAYSPAPIVTPQLHARVMREIILPTVAGMEKEGIRYTGFLYAGLMIDAQGNPKTLEFNCRMGDPETQPIMARLKGDFSKVVEHAIAGTLNQVELEWDRRTALGVVLAAYNYPETPRKGDRISDIPAETADSVTFHAGTQIVDGKLVTAGGRVLCVVGLADSVRSAQNVAYETVNRISFDGMQYRHDIGYRAAGRKQ</sequence>
<organism evidence="20 21">
    <name type="scientific">Paraburkholderia acidisoli</name>
    <dbReference type="NCBI Taxonomy" id="2571748"/>
    <lineage>
        <taxon>Bacteria</taxon>
        <taxon>Pseudomonadati</taxon>
        <taxon>Pseudomonadota</taxon>
        <taxon>Betaproteobacteria</taxon>
        <taxon>Burkholderiales</taxon>
        <taxon>Burkholderiaceae</taxon>
        <taxon>Paraburkholderia</taxon>
    </lineage>
</organism>
<evidence type="ECO:0000313" key="20">
    <source>
        <dbReference type="EMBL" id="QGZ60997.1"/>
    </source>
</evidence>
<dbReference type="UniPathway" id="UPA00074">
    <property type="reaction ID" value="UER00125"/>
</dbReference>
<evidence type="ECO:0000256" key="4">
    <source>
        <dbReference type="ARBA" id="ARBA00013255"/>
    </source>
</evidence>
<evidence type="ECO:0000256" key="13">
    <source>
        <dbReference type="ARBA" id="ARBA00038345"/>
    </source>
</evidence>
<dbReference type="GO" id="GO:0009113">
    <property type="term" value="P:purine nucleobase biosynthetic process"/>
    <property type="evidence" value="ECO:0007669"/>
    <property type="project" value="InterPro"/>
</dbReference>
<dbReference type="RefSeq" id="WP_158949060.1">
    <property type="nucleotide sequence ID" value="NZ_CP046913.1"/>
</dbReference>
<comment type="similarity">
    <text evidence="13 17">Belongs to the GARS family.</text>
</comment>
<dbReference type="InterPro" id="IPR016185">
    <property type="entry name" value="PreATP-grasp_dom_sf"/>
</dbReference>
<dbReference type="Pfam" id="PF01071">
    <property type="entry name" value="GARS_A"/>
    <property type="match status" value="1"/>
</dbReference>
<dbReference type="InterPro" id="IPR020562">
    <property type="entry name" value="PRibGlycinamide_synth_N"/>
</dbReference>
<evidence type="ECO:0000256" key="15">
    <source>
        <dbReference type="ARBA" id="ARBA00042864"/>
    </source>
</evidence>
<dbReference type="EMBL" id="CP046913">
    <property type="protein sequence ID" value="QGZ60997.1"/>
    <property type="molecule type" value="Genomic_DNA"/>
</dbReference>
<dbReference type="KEGG" id="pacs:FAZ98_04155"/>
<keyword evidence="8 18" id="KW-0547">Nucleotide-binding</keyword>
<evidence type="ECO:0000256" key="6">
    <source>
        <dbReference type="ARBA" id="ARBA00022598"/>
    </source>
</evidence>
<dbReference type="Gene3D" id="3.90.600.10">
    <property type="entry name" value="Phosphoribosylglycinamide synthetase, C-terminal domain"/>
    <property type="match status" value="1"/>
</dbReference>
<dbReference type="SUPFAM" id="SSF52440">
    <property type="entry name" value="PreATP-grasp domain"/>
    <property type="match status" value="1"/>
</dbReference>
<name>A0A7Z2JDB7_9BURK</name>
<evidence type="ECO:0000256" key="1">
    <source>
        <dbReference type="ARBA" id="ARBA00001936"/>
    </source>
</evidence>
<dbReference type="AlphaFoldDB" id="A0A7Z2JDB7"/>
<dbReference type="InterPro" id="IPR000115">
    <property type="entry name" value="PRibGlycinamide_synth"/>
</dbReference>
<dbReference type="Pfam" id="PF02844">
    <property type="entry name" value="GARS_N"/>
    <property type="match status" value="1"/>
</dbReference>
<comment type="pathway">
    <text evidence="3 17">Purine metabolism; IMP biosynthesis via de novo pathway; N(1)-(5-phospho-D-ribosyl)glycinamide from 5-phospho-alpha-D-ribose 1-diphosphate: step 2/2.</text>
</comment>
<dbReference type="SUPFAM" id="SSF51246">
    <property type="entry name" value="Rudiment single hybrid motif"/>
    <property type="match status" value="1"/>
</dbReference>
<dbReference type="EC" id="6.3.4.13" evidence="4 17"/>
<comment type="cofactor">
    <cofactor evidence="2">
        <name>Mg(2+)</name>
        <dbReference type="ChEBI" id="CHEBI:18420"/>
    </cofactor>
</comment>
<evidence type="ECO:0000256" key="11">
    <source>
        <dbReference type="ARBA" id="ARBA00022842"/>
    </source>
</evidence>
<dbReference type="PANTHER" id="PTHR43472:SF1">
    <property type="entry name" value="PHOSPHORIBOSYLAMINE--GLYCINE LIGASE, CHLOROPLASTIC"/>
    <property type="match status" value="1"/>
</dbReference>
<dbReference type="PROSITE" id="PS50975">
    <property type="entry name" value="ATP_GRASP"/>
    <property type="match status" value="1"/>
</dbReference>
<dbReference type="SMART" id="SM01209">
    <property type="entry name" value="GARS_A"/>
    <property type="match status" value="1"/>
</dbReference>
<protein>
    <recommendedName>
        <fullName evidence="5 17">Phosphoribosylamine--glycine ligase</fullName>
        <ecNumber evidence="4 17">6.3.4.13</ecNumber>
    </recommendedName>
    <alternativeName>
        <fullName evidence="16 17">GARS</fullName>
    </alternativeName>
    <alternativeName>
        <fullName evidence="14 17">Glycinamide ribonucleotide synthetase</fullName>
    </alternativeName>
    <alternativeName>
        <fullName evidence="15 17">Phosphoribosylglycinamide synthetase</fullName>
    </alternativeName>
</protein>
<dbReference type="InterPro" id="IPR011054">
    <property type="entry name" value="Rudment_hybrid_motif"/>
</dbReference>
<dbReference type="Proteomes" id="UP000433577">
    <property type="component" value="Chromosome 1"/>
</dbReference>
<dbReference type="FunFam" id="3.30.470.20:FF:000031">
    <property type="entry name" value="Phosphoribosylamine--glycine ligase"/>
    <property type="match status" value="1"/>
</dbReference>
<dbReference type="PANTHER" id="PTHR43472">
    <property type="entry name" value="PHOSPHORIBOSYLAMINE--GLYCINE LIGASE"/>
    <property type="match status" value="1"/>
</dbReference>
<keyword evidence="12" id="KW-0464">Manganese</keyword>
<dbReference type="Gene3D" id="3.30.470.20">
    <property type="entry name" value="ATP-grasp fold, B domain"/>
    <property type="match status" value="1"/>
</dbReference>
<accession>A0A7Z2JDB7</accession>
<dbReference type="Gene3D" id="3.30.1490.20">
    <property type="entry name" value="ATP-grasp fold, A domain"/>
    <property type="match status" value="1"/>
</dbReference>
<keyword evidence="9 17" id="KW-0658">Purine biosynthesis</keyword>
<evidence type="ECO:0000256" key="7">
    <source>
        <dbReference type="ARBA" id="ARBA00022723"/>
    </source>
</evidence>
<keyword evidence="21" id="KW-1185">Reference proteome</keyword>
<gene>
    <name evidence="17 20" type="primary">purD</name>
    <name evidence="20" type="ORF">FAZ98_04155</name>
</gene>
<evidence type="ECO:0000256" key="5">
    <source>
        <dbReference type="ARBA" id="ARBA00020605"/>
    </source>
</evidence>
<dbReference type="HAMAP" id="MF_00138">
    <property type="entry name" value="GARS"/>
    <property type="match status" value="1"/>
</dbReference>
<dbReference type="Pfam" id="PF02843">
    <property type="entry name" value="GARS_C"/>
    <property type="match status" value="1"/>
</dbReference>
<dbReference type="FunFam" id="3.40.50.20:FF:000006">
    <property type="entry name" value="Phosphoribosylamine--glycine ligase, chloroplastic"/>
    <property type="match status" value="1"/>
</dbReference>
<keyword evidence="7" id="KW-0479">Metal-binding</keyword>
<dbReference type="Gene3D" id="3.40.50.20">
    <property type="match status" value="1"/>
</dbReference>
<evidence type="ECO:0000256" key="16">
    <source>
        <dbReference type="ARBA" id="ARBA00079592"/>
    </source>
</evidence>
<dbReference type="InterPro" id="IPR013815">
    <property type="entry name" value="ATP_grasp_subdomain_1"/>
</dbReference>
<keyword evidence="10 18" id="KW-0067">ATP-binding</keyword>
<comment type="catalytic activity">
    <reaction evidence="17">
        <text>5-phospho-beta-D-ribosylamine + glycine + ATP = N(1)-(5-phospho-beta-D-ribosyl)glycinamide + ADP + phosphate + H(+)</text>
        <dbReference type="Rhea" id="RHEA:17453"/>
        <dbReference type="ChEBI" id="CHEBI:15378"/>
        <dbReference type="ChEBI" id="CHEBI:30616"/>
        <dbReference type="ChEBI" id="CHEBI:43474"/>
        <dbReference type="ChEBI" id="CHEBI:57305"/>
        <dbReference type="ChEBI" id="CHEBI:58681"/>
        <dbReference type="ChEBI" id="CHEBI:143788"/>
        <dbReference type="ChEBI" id="CHEBI:456216"/>
        <dbReference type="EC" id="6.3.4.13"/>
    </reaction>
</comment>
<dbReference type="SUPFAM" id="SSF56059">
    <property type="entry name" value="Glutathione synthetase ATP-binding domain-like"/>
    <property type="match status" value="1"/>
</dbReference>
<dbReference type="InterPro" id="IPR037123">
    <property type="entry name" value="PRibGlycinamide_synth_C_sf"/>
</dbReference>
<evidence type="ECO:0000256" key="9">
    <source>
        <dbReference type="ARBA" id="ARBA00022755"/>
    </source>
</evidence>
<comment type="cofactor">
    <cofactor evidence="1">
        <name>Mn(2+)</name>
        <dbReference type="ChEBI" id="CHEBI:29035"/>
    </cofactor>
</comment>
<dbReference type="GO" id="GO:0005524">
    <property type="term" value="F:ATP binding"/>
    <property type="evidence" value="ECO:0007669"/>
    <property type="project" value="UniProtKB-UniRule"/>
</dbReference>
<dbReference type="SMART" id="SM01210">
    <property type="entry name" value="GARS_C"/>
    <property type="match status" value="1"/>
</dbReference>
<evidence type="ECO:0000256" key="2">
    <source>
        <dbReference type="ARBA" id="ARBA00001946"/>
    </source>
</evidence>
<dbReference type="GO" id="GO:0046872">
    <property type="term" value="F:metal ion binding"/>
    <property type="evidence" value="ECO:0007669"/>
    <property type="project" value="UniProtKB-KW"/>
</dbReference>
<dbReference type="InterPro" id="IPR020561">
    <property type="entry name" value="PRibGlycinamid_synth_ATP-grasp"/>
</dbReference>
<evidence type="ECO:0000256" key="12">
    <source>
        <dbReference type="ARBA" id="ARBA00023211"/>
    </source>
</evidence>
<evidence type="ECO:0000256" key="17">
    <source>
        <dbReference type="HAMAP-Rule" id="MF_00138"/>
    </source>
</evidence>
<reference evidence="20 21" key="1">
    <citation type="submission" date="2019-12" db="EMBL/GenBank/DDBJ databases">
        <title>Paraburkholderia acidiphila 7Q-K02 sp. nov and Paraburkholderia acidisoli DHF22 sp. nov., two strains isolated from forest soil.</title>
        <authorList>
            <person name="Gao Z."/>
            <person name="Qiu L."/>
        </authorList>
    </citation>
    <scope>NUCLEOTIDE SEQUENCE [LARGE SCALE GENOMIC DNA]</scope>
    <source>
        <strain evidence="20 21">DHF22</strain>
    </source>
</reference>
<feature type="domain" description="ATP-grasp" evidence="19">
    <location>
        <begin position="107"/>
        <end position="314"/>
    </location>
</feature>
<keyword evidence="6 17" id="KW-0436">Ligase</keyword>
<dbReference type="InterPro" id="IPR011761">
    <property type="entry name" value="ATP-grasp"/>
</dbReference>
<dbReference type="FunFam" id="3.30.1490.20:FF:000006">
    <property type="entry name" value="phosphoribosylamine--glycine ligase, chloroplastic-like"/>
    <property type="match status" value="1"/>
</dbReference>
<dbReference type="OrthoDB" id="9807240at2"/>
<evidence type="ECO:0000256" key="14">
    <source>
        <dbReference type="ARBA" id="ARBA00042242"/>
    </source>
</evidence>
<evidence type="ECO:0000256" key="18">
    <source>
        <dbReference type="PROSITE-ProRule" id="PRU00409"/>
    </source>
</evidence>
<evidence type="ECO:0000256" key="8">
    <source>
        <dbReference type="ARBA" id="ARBA00022741"/>
    </source>
</evidence>
<keyword evidence="11" id="KW-0460">Magnesium</keyword>
<dbReference type="InterPro" id="IPR020560">
    <property type="entry name" value="PRibGlycinamide_synth_C-dom"/>
</dbReference>
<evidence type="ECO:0000256" key="3">
    <source>
        <dbReference type="ARBA" id="ARBA00005174"/>
    </source>
</evidence>
<evidence type="ECO:0000313" key="21">
    <source>
        <dbReference type="Proteomes" id="UP000433577"/>
    </source>
</evidence>
<evidence type="ECO:0000256" key="10">
    <source>
        <dbReference type="ARBA" id="ARBA00022840"/>
    </source>
</evidence>
<dbReference type="GO" id="GO:0004637">
    <property type="term" value="F:phosphoribosylamine-glycine ligase activity"/>
    <property type="evidence" value="ECO:0007669"/>
    <property type="project" value="UniProtKB-UniRule"/>
</dbReference>
<dbReference type="NCBIfam" id="TIGR00877">
    <property type="entry name" value="purD"/>
    <property type="match status" value="1"/>
</dbReference>